<gene>
    <name evidence="3" type="ORF">C5Y83_05885</name>
</gene>
<feature type="region of interest" description="Disordered" evidence="2">
    <location>
        <begin position="1"/>
        <end position="69"/>
    </location>
</feature>
<name>A0A2S8FZN3_9BACT</name>
<proteinExistence type="predicted"/>
<protein>
    <submittedName>
        <fullName evidence="3">Uncharacterized protein</fullName>
    </submittedName>
</protein>
<evidence type="ECO:0000313" key="3">
    <source>
        <dbReference type="EMBL" id="PQO37471.1"/>
    </source>
</evidence>
<reference evidence="3 4" key="1">
    <citation type="submission" date="2018-02" db="EMBL/GenBank/DDBJ databases">
        <title>Comparative genomes isolates from brazilian mangrove.</title>
        <authorList>
            <person name="Araujo J.E."/>
            <person name="Taketani R.G."/>
            <person name="Silva M.C.P."/>
            <person name="Loureco M.V."/>
            <person name="Andreote F.D."/>
        </authorList>
    </citation>
    <scope>NUCLEOTIDE SEQUENCE [LARGE SCALE GENOMIC DNA]</scope>
    <source>
        <strain evidence="3 4">Hex-1 MGV</strain>
    </source>
</reference>
<dbReference type="EMBL" id="PUHY01000005">
    <property type="protein sequence ID" value="PQO37471.1"/>
    <property type="molecule type" value="Genomic_DNA"/>
</dbReference>
<dbReference type="AlphaFoldDB" id="A0A2S8FZN3"/>
<feature type="compositionally biased region" description="Low complexity" evidence="2">
    <location>
        <begin position="52"/>
        <end position="65"/>
    </location>
</feature>
<feature type="coiled-coil region" evidence="1">
    <location>
        <begin position="97"/>
        <end position="143"/>
    </location>
</feature>
<accession>A0A2S8FZN3</accession>
<organism evidence="3 4">
    <name type="scientific">Blastopirellula marina</name>
    <dbReference type="NCBI Taxonomy" id="124"/>
    <lineage>
        <taxon>Bacteria</taxon>
        <taxon>Pseudomonadati</taxon>
        <taxon>Planctomycetota</taxon>
        <taxon>Planctomycetia</taxon>
        <taxon>Pirellulales</taxon>
        <taxon>Pirellulaceae</taxon>
        <taxon>Blastopirellula</taxon>
    </lineage>
</organism>
<evidence type="ECO:0000313" key="4">
    <source>
        <dbReference type="Proteomes" id="UP000238322"/>
    </source>
</evidence>
<comment type="caution">
    <text evidence="3">The sequence shown here is derived from an EMBL/GenBank/DDBJ whole genome shotgun (WGS) entry which is preliminary data.</text>
</comment>
<keyword evidence="1" id="KW-0175">Coiled coil</keyword>
<evidence type="ECO:0000256" key="2">
    <source>
        <dbReference type="SAM" id="MobiDB-lite"/>
    </source>
</evidence>
<evidence type="ECO:0000256" key="1">
    <source>
        <dbReference type="SAM" id="Coils"/>
    </source>
</evidence>
<dbReference type="Proteomes" id="UP000238322">
    <property type="component" value="Unassembled WGS sequence"/>
</dbReference>
<sequence length="160" mass="17517">MQMEQARHHAIHRLVPKPSEPDTEQSFSAQEIARMDSAADSTSDRRSPSPRPAQAAASLAQIAQQTGGSASIAFPEASLPAMPDLSSTLQQQIEATVRVERELKIEIEDNIEELAQRTGDYLVTQLDQREQQLLERVAEQINQQPTRRAHLAGPGTTVGG</sequence>